<organism evidence="3">
    <name type="scientific">hydrothermal vent metagenome</name>
    <dbReference type="NCBI Taxonomy" id="652676"/>
    <lineage>
        <taxon>unclassified sequences</taxon>
        <taxon>metagenomes</taxon>
        <taxon>ecological metagenomes</taxon>
    </lineage>
</organism>
<keyword evidence="3" id="KW-0489">Methyltransferase</keyword>
<dbReference type="AlphaFoldDB" id="A0A160TU45"/>
<dbReference type="SUPFAM" id="SSF46767">
    <property type="entry name" value="Methylated DNA-protein cysteine methyltransferase, C-terminal domain"/>
    <property type="match status" value="1"/>
</dbReference>
<dbReference type="InterPro" id="IPR036388">
    <property type="entry name" value="WH-like_DNA-bd_sf"/>
</dbReference>
<dbReference type="GO" id="GO:0008168">
    <property type="term" value="F:methyltransferase activity"/>
    <property type="evidence" value="ECO:0007669"/>
    <property type="project" value="UniProtKB-KW"/>
</dbReference>
<dbReference type="GO" id="GO:0006281">
    <property type="term" value="P:DNA repair"/>
    <property type="evidence" value="ECO:0007669"/>
    <property type="project" value="InterPro"/>
</dbReference>
<dbReference type="PANTHER" id="PTHR42942:SF1">
    <property type="entry name" value="ALKYLTRANSFERASE-LIKE PROTEIN 1"/>
    <property type="match status" value="1"/>
</dbReference>
<dbReference type="InterPro" id="IPR036217">
    <property type="entry name" value="MethylDNA_cys_MeTrfase_DNAb"/>
</dbReference>
<keyword evidence="3" id="KW-0808">Transferase</keyword>
<evidence type="ECO:0000259" key="2">
    <source>
        <dbReference type="Pfam" id="PF01035"/>
    </source>
</evidence>
<proteinExistence type="predicted"/>
<dbReference type="CDD" id="cd06445">
    <property type="entry name" value="ATase"/>
    <property type="match status" value="1"/>
</dbReference>
<accession>A0A160TU45</accession>
<dbReference type="Gene3D" id="1.10.10.10">
    <property type="entry name" value="Winged helix-like DNA-binding domain superfamily/Winged helix DNA-binding domain"/>
    <property type="match status" value="1"/>
</dbReference>
<evidence type="ECO:0000313" key="3">
    <source>
        <dbReference type="EMBL" id="CUS54870.1"/>
    </source>
</evidence>
<dbReference type="EMBL" id="CZRL01000106">
    <property type="protein sequence ID" value="CUS54870.1"/>
    <property type="molecule type" value="Genomic_DNA"/>
</dbReference>
<feature type="domain" description="Methylated-DNA-[protein]-cysteine S-methyltransferase DNA binding" evidence="2">
    <location>
        <begin position="24"/>
        <end position="101"/>
    </location>
</feature>
<sequence length="145" mass="15858">MLSDQLNPGLTRMSSATESFSVRHQTIYEVVKTIPAGVVATYGQVAAIVGCGPRLVGYALASLPAGMDVPWQRVINSQGKISTRSDGAADPRQRQALIREGIVFSLKGTVDLKRFGWDGPDWDWLYERGLQPPPRRDSDASGRFP</sequence>
<gene>
    <name evidence="3" type="ORF">MGWOODY_XGa1860</name>
</gene>
<dbReference type="PANTHER" id="PTHR42942">
    <property type="entry name" value="6-O-METHYLGUANINE DNA METHYLTRANSFERASE"/>
    <property type="match status" value="1"/>
</dbReference>
<keyword evidence="1" id="KW-0227">DNA damage</keyword>
<protein>
    <submittedName>
        <fullName evidence="3">Probable methyltransferase</fullName>
    </submittedName>
</protein>
<reference evidence="3" key="1">
    <citation type="submission" date="2015-10" db="EMBL/GenBank/DDBJ databases">
        <authorList>
            <person name="Gilbert D.G."/>
        </authorList>
    </citation>
    <scope>NUCLEOTIDE SEQUENCE</scope>
</reference>
<dbReference type="InterPro" id="IPR014048">
    <property type="entry name" value="MethylDNA_cys_MeTrfase_DNA-bd"/>
</dbReference>
<dbReference type="Pfam" id="PF01035">
    <property type="entry name" value="DNA_binding_1"/>
    <property type="match status" value="1"/>
</dbReference>
<dbReference type="InterPro" id="IPR052520">
    <property type="entry name" value="ATL_DNA_repair"/>
</dbReference>
<name>A0A160TU45_9ZZZZ</name>
<evidence type="ECO:0000256" key="1">
    <source>
        <dbReference type="ARBA" id="ARBA00022763"/>
    </source>
</evidence>
<dbReference type="GO" id="GO:0032259">
    <property type="term" value="P:methylation"/>
    <property type="evidence" value="ECO:0007669"/>
    <property type="project" value="UniProtKB-KW"/>
</dbReference>